<dbReference type="SUPFAM" id="SSF56796">
    <property type="entry name" value="Dehydroquinate synthase-like"/>
    <property type="match status" value="1"/>
</dbReference>
<evidence type="ECO:0000256" key="2">
    <source>
        <dbReference type="ARBA" id="ARBA00007358"/>
    </source>
</evidence>
<dbReference type="Gene3D" id="1.20.1090.10">
    <property type="entry name" value="Dehydroquinate synthase-like - alpha domain"/>
    <property type="match status" value="1"/>
</dbReference>
<reference evidence="12" key="1">
    <citation type="journal article" date="2019" name="Int. J. Syst. Evol. Microbiol.">
        <title>The Global Catalogue of Microorganisms (GCM) 10K type strain sequencing project: providing services to taxonomists for standard genome sequencing and annotation.</title>
        <authorList>
            <consortium name="The Broad Institute Genomics Platform"/>
            <consortium name="The Broad Institute Genome Sequencing Center for Infectious Disease"/>
            <person name="Wu L."/>
            <person name="Ma J."/>
        </authorList>
    </citation>
    <scope>NUCLEOTIDE SEQUENCE [LARGE SCALE GENOMIC DNA]</scope>
    <source>
        <strain evidence="12">CGMCC 4.7177</strain>
    </source>
</reference>
<dbReference type="Gene3D" id="3.40.50.1970">
    <property type="match status" value="1"/>
</dbReference>
<sequence length="655" mass="69013">MRSSVRGFVHTTGPSRVIFGAGTVERVRAEAERLGATRVLLLSGGSPALRKDTARLREALGDLVAAEFDGAAAHTPVEVTERALELLRERRADCLVAIGGGSTTGLSKALAVRTDLPQLVVPTTYAGSEVTSVLGETENGRKTTRSAPAILPETVVYDVDLTLGLPLPMSVTSGVNALAHAVEALYSPDATPVTDAMALEAVAAVARALSALHDDPADPAARAELLRAAWLAGTCLGAVGMGLHHKLCHTLGGAFGLPHAETHTVVLPHAMAYNAPAAPEAMERIARALGVPDAPTGVFDLITRAGGPTALRDLGLAEADLDRAAELATAQPYPNPRELTRAGLAGLLRDAWQGRRPQPAAGSAPDLRPLTDEVVASFGNCADPRLRRLLTDLVRTLHAYTVRNDLTPAEWQRAIAFLTETGHITTDTRQEFILLSDTLGVSSVVDALANSRTPDTTSSAILGPFYVAGPPAAASGSDIAGGLPGTPLWADIRVTDRRGAPVADAVVDVWQSNEDGFYDVQLPDLDGPVLRARFTTDADGRLTFWSILPSAYPIPDDGPVGRMLAAVGRHPYRAPHVHFLITAPGHQPLITQLFVRGGAYLDGAPGQRDTVFGVKDDLVTDFVPHTGPTPDGRPVDGEWRLLAFTFRIASLPESG</sequence>
<dbReference type="Proteomes" id="UP001595839">
    <property type="component" value="Unassembled WGS sequence"/>
</dbReference>
<evidence type="ECO:0000259" key="10">
    <source>
        <dbReference type="Pfam" id="PF25137"/>
    </source>
</evidence>
<dbReference type="Gene3D" id="2.60.130.10">
    <property type="entry name" value="Aromatic compound dioxygenase"/>
    <property type="match status" value="1"/>
</dbReference>
<evidence type="ECO:0000256" key="4">
    <source>
        <dbReference type="ARBA" id="ARBA00023002"/>
    </source>
</evidence>
<keyword evidence="6" id="KW-0520">NAD</keyword>
<dbReference type="Pfam" id="PF00465">
    <property type="entry name" value="Fe-ADH"/>
    <property type="match status" value="1"/>
</dbReference>
<evidence type="ECO:0000259" key="7">
    <source>
        <dbReference type="Pfam" id="PF00465"/>
    </source>
</evidence>
<dbReference type="Pfam" id="PF04444">
    <property type="entry name" value="Dioxygenase_N"/>
    <property type="match status" value="1"/>
</dbReference>
<evidence type="ECO:0000256" key="5">
    <source>
        <dbReference type="ARBA" id="ARBA00023004"/>
    </source>
</evidence>
<feature type="domain" description="Alcohol dehydrogenase iron-type/glycerol dehydrogenase GldA" evidence="7">
    <location>
        <begin position="14"/>
        <end position="158"/>
    </location>
</feature>
<evidence type="ECO:0000256" key="6">
    <source>
        <dbReference type="ARBA" id="ARBA00023027"/>
    </source>
</evidence>
<evidence type="ECO:0000259" key="9">
    <source>
        <dbReference type="Pfam" id="PF04444"/>
    </source>
</evidence>
<keyword evidence="5" id="KW-0408">Iron</keyword>
<keyword evidence="4" id="KW-0560">Oxidoreductase</keyword>
<dbReference type="Pfam" id="PF00775">
    <property type="entry name" value="Dioxygenase_C"/>
    <property type="match status" value="1"/>
</dbReference>
<dbReference type="InterPro" id="IPR056798">
    <property type="entry name" value="ADH_Fe_C"/>
</dbReference>
<proteinExistence type="inferred from homology"/>
<protein>
    <submittedName>
        <fullName evidence="11">Maleylacetate reductase and hydroxyquinol 1,2-dioxygenase domain-containing protein</fullName>
    </submittedName>
</protein>
<dbReference type="CDD" id="cd08177">
    <property type="entry name" value="MAR"/>
    <property type="match status" value="1"/>
</dbReference>
<dbReference type="InterPro" id="IPR000627">
    <property type="entry name" value="Intradiol_dOase_C"/>
</dbReference>
<dbReference type="PANTHER" id="PTHR11496">
    <property type="entry name" value="ALCOHOL DEHYDROGENASE"/>
    <property type="match status" value="1"/>
</dbReference>
<keyword evidence="12" id="KW-1185">Reference proteome</keyword>
<accession>A0ABV9AVG8</accession>
<keyword evidence="3" id="KW-0479">Metal-binding</keyword>
<comment type="cofactor">
    <cofactor evidence="1">
        <name>Fe(3+)</name>
        <dbReference type="ChEBI" id="CHEBI:29034"/>
    </cofactor>
</comment>
<evidence type="ECO:0000256" key="1">
    <source>
        <dbReference type="ARBA" id="ARBA00001965"/>
    </source>
</evidence>
<gene>
    <name evidence="11" type="ORF">ACFPIH_24440</name>
</gene>
<dbReference type="SUPFAM" id="SSF49482">
    <property type="entry name" value="Aromatic compound dioxygenase"/>
    <property type="match status" value="1"/>
</dbReference>
<feature type="domain" description="Catechol dioxygenase N-terminal" evidence="9">
    <location>
        <begin position="383"/>
        <end position="453"/>
    </location>
</feature>
<dbReference type="EMBL" id="JBHSFK010000016">
    <property type="protein sequence ID" value="MFC4502623.1"/>
    <property type="molecule type" value="Genomic_DNA"/>
</dbReference>
<dbReference type="InterPro" id="IPR001670">
    <property type="entry name" value="ADH_Fe/GldA"/>
</dbReference>
<dbReference type="RefSeq" id="WP_381168832.1">
    <property type="nucleotide sequence ID" value="NZ_JBHSFK010000016.1"/>
</dbReference>
<dbReference type="PANTHER" id="PTHR11496:SF102">
    <property type="entry name" value="ALCOHOL DEHYDROGENASE 4"/>
    <property type="match status" value="1"/>
</dbReference>
<name>A0ABV9AVG8_9ACTN</name>
<dbReference type="InterPro" id="IPR015889">
    <property type="entry name" value="Intradiol_dOase_core"/>
</dbReference>
<evidence type="ECO:0000313" key="12">
    <source>
        <dbReference type="Proteomes" id="UP001595839"/>
    </source>
</evidence>
<evidence type="ECO:0000259" key="8">
    <source>
        <dbReference type="Pfam" id="PF00775"/>
    </source>
</evidence>
<organism evidence="11 12">
    <name type="scientific">Streptomyces vulcanius</name>
    <dbReference type="NCBI Taxonomy" id="1441876"/>
    <lineage>
        <taxon>Bacteria</taxon>
        <taxon>Bacillati</taxon>
        <taxon>Actinomycetota</taxon>
        <taxon>Actinomycetes</taxon>
        <taxon>Kitasatosporales</taxon>
        <taxon>Streptomycetaceae</taxon>
        <taxon>Streptomyces</taxon>
    </lineage>
</organism>
<evidence type="ECO:0000256" key="3">
    <source>
        <dbReference type="ARBA" id="ARBA00022723"/>
    </source>
</evidence>
<dbReference type="Pfam" id="PF25137">
    <property type="entry name" value="ADH_Fe_C"/>
    <property type="match status" value="1"/>
</dbReference>
<feature type="domain" description="Fe-containing alcohol dehydrogenase-like C-terminal" evidence="10">
    <location>
        <begin position="171"/>
        <end position="352"/>
    </location>
</feature>
<comment type="caution">
    <text evidence="11">The sequence shown here is derived from an EMBL/GenBank/DDBJ whole genome shotgun (WGS) entry which is preliminary data.</text>
</comment>
<dbReference type="InterPro" id="IPR007535">
    <property type="entry name" value="Catechol_dOase_N"/>
</dbReference>
<dbReference type="InterPro" id="IPR034786">
    <property type="entry name" value="MAR"/>
</dbReference>
<evidence type="ECO:0000313" key="11">
    <source>
        <dbReference type="EMBL" id="MFC4502623.1"/>
    </source>
</evidence>
<feature type="domain" description="Intradiol ring-cleavage dioxygenases" evidence="8">
    <location>
        <begin position="463"/>
        <end position="619"/>
    </location>
</feature>
<dbReference type="InterPro" id="IPR039697">
    <property type="entry name" value="Alcohol_dehydrogenase_Fe"/>
</dbReference>
<comment type="similarity">
    <text evidence="2">Belongs to the iron-containing alcohol dehydrogenase family.</text>
</comment>